<dbReference type="AlphaFoldDB" id="A0A3B9KXI1"/>
<evidence type="ECO:0000313" key="3">
    <source>
        <dbReference type="EMBL" id="HAE93327.1"/>
    </source>
</evidence>
<dbReference type="SUPFAM" id="SSF50199">
    <property type="entry name" value="Staphylococcal nuclease"/>
    <property type="match status" value="1"/>
</dbReference>
<dbReference type="InterPro" id="IPR035437">
    <property type="entry name" value="SNase_OB-fold_sf"/>
</dbReference>
<accession>A0A3B9KXI1</accession>
<dbReference type="Pfam" id="PF00565">
    <property type="entry name" value="SNase"/>
    <property type="match status" value="1"/>
</dbReference>
<dbReference type="PROSITE" id="PS50830">
    <property type="entry name" value="TNASE_3"/>
    <property type="match status" value="1"/>
</dbReference>
<feature type="region of interest" description="Disordered" evidence="1">
    <location>
        <begin position="170"/>
        <end position="194"/>
    </location>
</feature>
<gene>
    <name evidence="3" type="ORF">DCG65_02115</name>
</gene>
<dbReference type="Gene3D" id="2.40.50.90">
    <property type="match status" value="1"/>
</dbReference>
<evidence type="ECO:0000259" key="2">
    <source>
        <dbReference type="PROSITE" id="PS50830"/>
    </source>
</evidence>
<dbReference type="Proteomes" id="UP000259173">
    <property type="component" value="Unassembled WGS sequence"/>
</dbReference>
<dbReference type="PANTHER" id="PTHR12302">
    <property type="entry name" value="EBNA2 BINDING PROTEIN P100"/>
    <property type="match status" value="1"/>
</dbReference>
<reference evidence="3 4" key="1">
    <citation type="journal article" date="2018" name="Nat. Biotechnol.">
        <title>A standardized bacterial taxonomy based on genome phylogeny substantially revises the tree of life.</title>
        <authorList>
            <person name="Parks D.H."/>
            <person name="Chuvochina M."/>
            <person name="Waite D.W."/>
            <person name="Rinke C."/>
            <person name="Skarshewski A."/>
            <person name="Chaumeil P.A."/>
            <person name="Hugenholtz P."/>
        </authorList>
    </citation>
    <scope>NUCLEOTIDE SEQUENCE [LARGE SCALE GENOMIC DNA]</scope>
    <source>
        <strain evidence="3">UBA8557</strain>
    </source>
</reference>
<evidence type="ECO:0000256" key="1">
    <source>
        <dbReference type="SAM" id="MobiDB-lite"/>
    </source>
</evidence>
<dbReference type="PANTHER" id="PTHR12302:SF26">
    <property type="entry name" value="BLR1266 PROTEIN"/>
    <property type="match status" value="1"/>
</dbReference>
<comment type="caution">
    <text evidence="3">The sequence shown here is derived from an EMBL/GenBank/DDBJ whole genome shotgun (WGS) entry which is preliminary data.</text>
</comment>
<dbReference type="SMART" id="SM00318">
    <property type="entry name" value="SNc"/>
    <property type="match status" value="1"/>
</dbReference>
<sequence length="240" mass="26674">MKVAYDLFTQVSYIAPMRSLPILLLIAYALPAHAEVVSGPAYAVDGDTLVLNGKHMRLAGIDAPELDQHCQRDGQAWACGEEAKRQLDSIIAGQTVYCQGEEVDQYNRLLGTCSANRTNINATMVEYGWATAFRAYSDDYLAHEHRARSAKAGVWKSEFALPEQHRIAAREASRGPAPVSPARRTKNHPSSACDIKGNRSRRGDWIYHLPGMQYYEQTRPEEIFCSEAAAIAAGYRRSKI</sequence>
<protein>
    <recommendedName>
        <fullName evidence="2">TNase-like domain-containing protein</fullName>
    </recommendedName>
</protein>
<proteinExistence type="predicted"/>
<organism evidence="3 4">
    <name type="scientific">Hyphomonas atlantica</name>
    <dbReference type="NCBI Taxonomy" id="1280948"/>
    <lineage>
        <taxon>Bacteria</taxon>
        <taxon>Pseudomonadati</taxon>
        <taxon>Pseudomonadota</taxon>
        <taxon>Alphaproteobacteria</taxon>
        <taxon>Hyphomonadales</taxon>
        <taxon>Hyphomonadaceae</taxon>
        <taxon>Hyphomonas</taxon>
    </lineage>
</organism>
<dbReference type="InterPro" id="IPR016071">
    <property type="entry name" value="Staphylococal_nuclease_OB-fold"/>
</dbReference>
<name>A0A3B9KXI1_9PROT</name>
<dbReference type="EMBL" id="DMBR01000064">
    <property type="protein sequence ID" value="HAE93327.1"/>
    <property type="molecule type" value="Genomic_DNA"/>
</dbReference>
<feature type="domain" description="TNase-like" evidence="2">
    <location>
        <begin position="44"/>
        <end position="157"/>
    </location>
</feature>
<evidence type="ECO:0000313" key="4">
    <source>
        <dbReference type="Proteomes" id="UP000259173"/>
    </source>
</evidence>